<name>A0A8G2BZ59_9BACT</name>
<evidence type="ECO:0000256" key="1">
    <source>
        <dbReference type="SAM" id="SignalP"/>
    </source>
</evidence>
<gene>
    <name evidence="2" type="ORF">SAMN05444001_1298</name>
</gene>
<dbReference type="PROSITE" id="PS51257">
    <property type="entry name" value="PROKAR_LIPOPROTEIN"/>
    <property type="match status" value="1"/>
</dbReference>
<evidence type="ECO:0000313" key="2">
    <source>
        <dbReference type="EMBL" id="SEG28907.1"/>
    </source>
</evidence>
<keyword evidence="3" id="KW-1185">Reference proteome</keyword>
<accession>A0A8G2BZ59</accession>
<dbReference type="AlphaFoldDB" id="A0A8G2BZ59"/>
<evidence type="ECO:0000313" key="3">
    <source>
        <dbReference type="Proteomes" id="UP000236725"/>
    </source>
</evidence>
<reference evidence="2 3" key="1">
    <citation type="submission" date="2016-10" db="EMBL/GenBank/DDBJ databases">
        <authorList>
            <person name="Varghese N."/>
            <person name="Submissions S."/>
        </authorList>
    </citation>
    <scope>NUCLEOTIDE SEQUENCE [LARGE SCALE GENOMIC DNA]</scope>
    <source>
        <strain evidence="2 3">DSM 29073</strain>
    </source>
</reference>
<proteinExistence type="predicted"/>
<keyword evidence="1" id="KW-0732">Signal</keyword>
<dbReference type="EMBL" id="FNVS01000029">
    <property type="protein sequence ID" value="SEG28907.1"/>
    <property type="molecule type" value="Genomic_DNA"/>
</dbReference>
<feature type="chain" id="PRO_5034722235" evidence="1">
    <location>
        <begin position="24"/>
        <end position="405"/>
    </location>
</feature>
<dbReference type="Pfam" id="PF17170">
    <property type="entry name" value="DUF5128"/>
    <property type="match status" value="1"/>
</dbReference>
<dbReference type="Proteomes" id="UP000236725">
    <property type="component" value="Unassembled WGS sequence"/>
</dbReference>
<organism evidence="2 3">
    <name type="scientific">Parabacteroides chinchillae</name>
    <dbReference type="NCBI Taxonomy" id="871327"/>
    <lineage>
        <taxon>Bacteria</taxon>
        <taxon>Pseudomonadati</taxon>
        <taxon>Bacteroidota</taxon>
        <taxon>Bacteroidia</taxon>
        <taxon>Bacteroidales</taxon>
        <taxon>Tannerellaceae</taxon>
        <taxon>Parabacteroides</taxon>
    </lineage>
</organism>
<comment type="caution">
    <text evidence="2">The sequence shown here is derived from an EMBL/GenBank/DDBJ whole genome shotgun (WGS) entry which is preliminary data.</text>
</comment>
<sequence length="405" mass="47657">MVQIIKYCVFVIFILLFSCNSHKSTDKNKENHAIIAHNNILKRYRDNISDTVIVCDISLAKNKKELPINLLVDTLSIITFDNLIKDRLENPFVPVFRFSDNYICMYSNAKSPLMLFDKKGAFIRNIGRIGEKLGQYINIDNIFMDEENNRIYILPINTDFILEYDFLGKYYRNIPLVHKNISGSSFQVNSKNEEILILTPFNSKTEHCIWIQDFTGKRLQSIAPYTYYRDISYSGSMAITYFQMQEISYFHYRVNNGSDYLYHFIKNRNRLSPRFRIKNTEDNIPYYIYELPNHFIIEVDKRIANAENLSYQKVIIDKKKLTGCAFDCFSSDYNILLGNKHPILLNTISNGYFSEYYFLSEIISFLEKNNNTTDNLKNKNSHISTIDLKSYTKDYLFLFVGKLKK</sequence>
<dbReference type="RefSeq" id="WP_103984471.1">
    <property type="nucleotide sequence ID" value="NZ_FNVS01000029.1"/>
</dbReference>
<feature type="signal peptide" evidence="1">
    <location>
        <begin position="1"/>
        <end position="23"/>
    </location>
</feature>
<protein>
    <submittedName>
        <fullName evidence="2">6-bladed beta-propeller protein</fullName>
    </submittedName>
</protein>